<feature type="compositionally biased region" description="Basic and acidic residues" evidence="1">
    <location>
        <begin position="106"/>
        <end position="116"/>
    </location>
</feature>
<evidence type="ECO:0000313" key="3">
    <source>
        <dbReference type="Proteomes" id="UP000297245"/>
    </source>
</evidence>
<sequence length="143" mass="16611">MASRRKVGKGLSTDTSHCQTQTRDPLDKNTYKPKERDASRQALYTCLQSMDETIHELDIIGERLEQLANKRNLSSTRGRNTVTTQGPELKGKRRREKSTDAMDIDGSERKGEEPRNDGSSTEEYNRRRVEEWAKKERERVRRS</sequence>
<protein>
    <submittedName>
        <fullName evidence="2">Uncharacterized protein</fullName>
    </submittedName>
</protein>
<keyword evidence="3" id="KW-1185">Reference proteome</keyword>
<feature type="region of interest" description="Disordered" evidence="1">
    <location>
        <begin position="70"/>
        <end position="143"/>
    </location>
</feature>
<organism evidence="2 3">
    <name type="scientific">Dendrothele bispora (strain CBS 962.96)</name>
    <dbReference type="NCBI Taxonomy" id="1314807"/>
    <lineage>
        <taxon>Eukaryota</taxon>
        <taxon>Fungi</taxon>
        <taxon>Dikarya</taxon>
        <taxon>Basidiomycota</taxon>
        <taxon>Agaricomycotina</taxon>
        <taxon>Agaricomycetes</taxon>
        <taxon>Agaricomycetidae</taxon>
        <taxon>Agaricales</taxon>
        <taxon>Agaricales incertae sedis</taxon>
        <taxon>Dendrothele</taxon>
    </lineage>
</organism>
<feature type="compositionally biased region" description="Basic and acidic residues" evidence="1">
    <location>
        <begin position="24"/>
        <end position="39"/>
    </location>
</feature>
<feature type="compositionally biased region" description="Polar residues" evidence="1">
    <location>
        <begin position="70"/>
        <end position="86"/>
    </location>
</feature>
<name>A0A4S8KLK7_DENBC</name>
<evidence type="ECO:0000313" key="2">
    <source>
        <dbReference type="EMBL" id="THU76399.1"/>
    </source>
</evidence>
<evidence type="ECO:0000256" key="1">
    <source>
        <dbReference type="SAM" id="MobiDB-lite"/>
    </source>
</evidence>
<dbReference type="AlphaFoldDB" id="A0A4S8KLK7"/>
<feature type="compositionally biased region" description="Polar residues" evidence="1">
    <location>
        <begin position="12"/>
        <end position="23"/>
    </location>
</feature>
<proteinExistence type="predicted"/>
<feature type="compositionally biased region" description="Basic and acidic residues" evidence="1">
    <location>
        <begin position="123"/>
        <end position="143"/>
    </location>
</feature>
<reference evidence="2 3" key="1">
    <citation type="journal article" date="2019" name="Nat. Ecol. Evol.">
        <title>Megaphylogeny resolves global patterns of mushroom evolution.</title>
        <authorList>
            <person name="Varga T."/>
            <person name="Krizsan K."/>
            <person name="Foldi C."/>
            <person name="Dima B."/>
            <person name="Sanchez-Garcia M."/>
            <person name="Sanchez-Ramirez S."/>
            <person name="Szollosi G.J."/>
            <person name="Szarkandi J.G."/>
            <person name="Papp V."/>
            <person name="Albert L."/>
            <person name="Andreopoulos W."/>
            <person name="Angelini C."/>
            <person name="Antonin V."/>
            <person name="Barry K.W."/>
            <person name="Bougher N.L."/>
            <person name="Buchanan P."/>
            <person name="Buyck B."/>
            <person name="Bense V."/>
            <person name="Catcheside P."/>
            <person name="Chovatia M."/>
            <person name="Cooper J."/>
            <person name="Damon W."/>
            <person name="Desjardin D."/>
            <person name="Finy P."/>
            <person name="Geml J."/>
            <person name="Haridas S."/>
            <person name="Hughes K."/>
            <person name="Justo A."/>
            <person name="Karasinski D."/>
            <person name="Kautmanova I."/>
            <person name="Kiss B."/>
            <person name="Kocsube S."/>
            <person name="Kotiranta H."/>
            <person name="LaButti K.M."/>
            <person name="Lechner B.E."/>
            <person name="Liimatainen K."/>
            <person name="Lipzen A."/>
            <person name="Lukacs Z."/>
            <person name="Mihaltcheva S."/>
            <person name="Morgado L.N."/>
            <person name="Niskanen T."/>
            <person name="Noordeloos M.E."/>
            <person name="Ohm R.A."/>
            <person name="Ortiz-Santana B."/>
            <person name="Ovrebo C."/>
            <person name="Racz N."/>
            <person name="Riley R."/>
            <person name="Savchenko A."/>
            <person name="Shiryaev A."/>
            <person name="Soop K."/>
            <person name="Spirin V."/>
            <person name="Szebenyi C."/>
            <person name="Tomsovsky M."/>
            <person name="Tulloss R.E."/>
            <person name="Uehling J."/>
            <person name="Grigoriev I.V."/>
            <person name="Vagvolgyi C."/>
            <person name="Papp T."/>
            <person name="Martin F.M."/>
            <person name="Miettinen O."/>
            <person name="Hibbett D.S."/>
            <person name="Nagy L.G."/>
        </authorList>
    </citation>
    <scope>NUCLEOTIDE SEQUENCE [LARGE SCALE GENOMIC DNA]</scope>
    <source>
        <strain evidence="2 3">CBS 962.96</strain>
    </source>
</reference>
<feature type="region of interest" description="Disordered" evidence="1">
    <location>
        <begin position="1"/>
        <end position="39"/>
    </location>
</feature>
<feature type="non-terminal residue" evidence="2">
    <location>
        <position position="143"/>
    </location>
</feature>
<dbReference type="Proteomes" id="UP000297245">
    <property type="component" value="Unassembled WGS sequence"/>
</dbReference>
<dbReference type="EMBL" id="ML180942">
    <property type="protein sequence ID" value="THU76399.1"/>
    <property type="molecule type" value="Genomic_DNA"/>
</dbReference>
<gene>
    <name evidence="2" type="ORF">K435DRAFT_813441</name>
</gene>
<accession>A0A4S8KLK7</accession>